<evidence type="ECO:0000313" key="3">
    <source>
        <dbReference type="EMBL" id="KRG12140.1"/>
    </source>
</evidence>
<dbReference type="GO" id="GO:0015074">
    <property type="term" value="P:DNA integration"/>
    <property type="evidence" value="ECO:0007669"/>
    <property type="project" value="InterPro"/>
</dbReference>
<evidence type="ECO:0000259" key="2">
    <source>
        <dbReference type="PROSITE" id="PS51898"/>
    </source>
</evidence>
<dbReference type="Proteomes" id="UP000053881">
    <property type="component" value="Unassembled WGS sequence"/>
</dbReference>
<dbReference type="InterPro" id="IPR013762">
    <property type="entry name" value="Integrase-like_cat_sf"/>
</dbReference>
<comment type="caution">
    <text evidence="3">The sequence shown here is derived from an EMBL/GenBank/DDBJ whole genome shotgun (WGS) entry which is preliminary data.</text>
</comment>
<dbReference type="InterPro" id="IPR011010">
    <property type="entry name" value="DNA_brk_join_enz"/>
</dbReference>
<protein>
    <recommendedName>
        <fullName evidence="2">Tyr recombinase domain-containing protein</fullName>
    </recommendedName>
</protein>
<name>A0A0Q9XU67_9BACI</name>
<dbReference type="PATRIC" id="fig|217031.4.peg.4047"/>
<feature type="domain" description="Tyr recombinase" evidence="2">
    <location>
        <begin position="1"/>
        <end position="110"/>
    </location>
</feature>
<dbReference type="Pfam" id="PF00589">
    <property type="entry name" value="Phage_integrase"/>
    <property type="match status" value="1"/>
</dbReference>
<gene>
    <name evidence="3" type="ORF">ACA29_12160</name>
</gene>
<dbReference type="InterPro" id="IPR002104">
    <property type="entry name" value="Integrase_catalytic"/>
</dbReference>
<dbReference type="GO" id="GO:0006310">
    <property type="term" value="P:DNA recombination"/>
    <property type="evidence" value="ECO:0007669"/>
    <property type="project" value="UniProtKB-KW"/>
</dbReference>
<evidence type="ECO:0000313" key="4">
    <source>
        <dbReference type="Proteomes" id="UP000053881"/>
    </source>
</evidence>
<dbReference type="SUPFAM" id="SSF56349">
    <property type="entry name" value="DNA breaking-rejoining enzymes"/>
    <property type="match status" value="1"/>
</dbReference>
<dbReference type="AlphaFoldDB" id="A0A0Q9XU67"/>
<reference evidence="3 4" key="1">
    <citation type="submission" date="2015-06" db="EMBL/GenBank/DDBJ databases">
        <title>Genome sequencing project of Bacillus galactosidilyticus PL133.</title>
        <authorList>
            <person name="Gaiero J."/>
            <person name="Nicol R."/>
            <person name="Habash M."/>
        </authorList>
    </citation>
    <scope>NUCLEOTIDE SEQUENCE [LARGE SCALE GENOMIC DNA]</scope>
    <source>
        <strain evidence="3 4">PL133</strain>
    </source>
</reference>
<sequence length="127" mass="15028">MEELEEYKQEQRKYIMKNRKTYKDQDLVMANSNGSFILPRNLDRNWLSTLEESMLRKIRFHDMRHTHATLMLKQGTHPKVVQERLGHYSISVTLDLYSHVLPNIQKAAAEQFGEQIFGIKSKNKHSI</sequence>
<dbReference type="Gene3D" id="1.10.443.10">
    <property type="entry name" value="Intergrase catalytic core"/>
    <property type="match status" value="1"/>
</dbReference>
<dbReference type="GO" id="GO:0003677">
    <property type="term" value="F:DNA binding"/>
    <property type="evidence" value="ECO:0007669"/>
    <property type="project" value="InterPro"/>
</dbReference>
<evidence type="ECO:0000256" key="1">
    <source>
        <dbReference type="ARBA" id="ARBA00023172"/>
    </source>
</evidence>
<proteinExistence type="predicted"/>
<organism evidence="3 4">
    <name type="scientific">Lederbergia galactosidilytica</name>
    <dbReference type="NCBI Taxonomy" id="217031"/>
    <lineage>
        <taxon>Bacteria</taxon>
        <taxon>Bacillati</taxon>
        <taxon>Bacillota</taxon>
        <taxon>Bacilli</taxon>
        <taxon>Bacillales</taxon>
        <taxon>Bacillaceae</taxon>
        <taxon>Lederbergia</taxon>
    </lineage>
</organism>
<dbReference type="EMBL" id="LGPB01000097">
    <property type="protein sequence ID" value="KRG12140.1"/>
    <property type="molecule type" value="Genomic_DNA"/>
</dbReference>
<accession>A0A0Q9XU67</accession>
<keyword evidence="1" id="KW-0233">DNA recombination</keyword>
<dbReference type="PROSITE" id="PS51898">
    <property type="entry name" value="TYR_RECOMBINASE"/>
    <property type="match status" value="1"/>
</dbReference>